<dbReference type="AlphaFoldDB" id="A0A6C0IN62"/>
<evidence type="ECO:0000313" key="1">
    <source>
        <dbReference type="EMBL" id="QHT94628.1"/>
    </source>
</evidence>
<sequence>MSAIVQMNKIPLIQWKGQTIEQIQSVIRKNNVTTNESTDNSAKFRANPLKIYRREIATADMSNCNVRTSTKIDVFNRPNGTIINSSATNKNGLVNILDNTYPNNSCETYANCSVILSPEENARKRVRSSGMIRKKYDASRDTNSYYTSSQQYLASRNLSFQQNQYNYIRMGDATAKPGSSLASNNLYSPNGLNHCPKYFIAGDVSFGYVWIDNTSVTVDVSSGYYNIGEINGLFKRKMIENHHYYTKQQVGLNPDPYHDVLTFLLNISYDNNTNEVQFQTFRTDSGVHPTSDYTISSDATWTRPPSNAPLFPQVNIPNNIMQTALGFTSGNYPTSQNTNTGLSLQTFTSSSTPGIQPNYKKLYYKPNNPQYGQQGAVSSGDVITRKRYNAITNSASSYRNALGESVANALAYGVPANGYTVKDKIGYPLKQTPTFSKYSDEMKKCTVTSFANKI</sequence>
<name>A0A6C0IN62_9ZZZZ</name>
<reference evidence="1" key="1">
    <citation type="journal article" date="2020" name="Nature">
        <title>Giant virus diversity and host interactions through global metagenomics.</title>
        <authorList>
            <person name="Schulz F."/>
            <person name="Roux S."/>
            <person name="Paez-Espino D."/>
            <person name="Jungbluth S."/>
            <person name="Walsh D.A."/>
            <person name="Denef V.J."/>
            <person name="McMahon K.D."/>
            <person name="Konstantinidis K.T."/>
            <person name="Eloe-Fadrosh E.A."/>
            <person name="Kyrpides N.C."/>
            <person name="Woyke T."/>
        </authorList>
    </citation>
    <scope>NUCLEOTIDE SEQUENCE</scope>
    <source>
        <strain evidence="1">GVMAG-M-3300024261-26</strain>
    </source>
</reference>
<proteinExistence type="predicted"/>
<accession>A0A6C0IN62</accession>
<protein>
    <submittedName>
        <fullName evidence="1">Uncharacterized protein</fullName>
    </submittedName>
</protein>
<organism evidence="1">
    <name type="scientific">viral metagenome</name>
    <dbReference type="NCBI Taxonomy" id="1070528"/>
    <lineage>
        <taxon>unclassified sequences</taxon>
        <taxon>metagenomes</taxon>
        <taxon>organismal metagenomes</taxon>
    </lineage>
</organism>
<dbReference type="EMBL" id="MN740228">
    <property type="protein sequence ID" value="QHT94628.1"/>
    <property type="molecule type" value="Genomic_DNA"/>
</dbReference>